<sequence>MHASLHPRTPTMPTSSLPGAIGANPDFLISLSLRNACLAFFDDRHTRFRATFVSLEGVEAMVHGFSEYQYGYQRLTTVRAAKPGDSPLLARCHHRHLGLGVPYSCNNVFHQLFHAEVAALPVSGCGGGSTDAKLACNITVNIESVRLAVNRAAAYTAWGS</sequence>
<dbReference type="AlphaFoldDB" id="A0AB34JYF1"/>
<keyword evidence="2" id="KW-1185">Reference proteome</keyword>
<comment type="caution">
    <text evidence="1">The sequence shown here is derived from an EMBL/GenBank/DDBJ whole genome shotgun (WGS) entry which is preliminary data.</text>
</comment>
<evidence type="ECO:0000313" key="2">
    <source>
        <dbReference type="Proteomes" id="UP001515480"/>
    </source>
</evidence>
<dbReference type="EMBL" id="JBGBPQ010000004">
    <property type="protein sequence ID" value="KAL1525957.1"/>
    <property type="molecule type" value="Genomic_DNA"/>
</dbReference>
<gene>
    <name evidence="1" type="ORF">AB1Y20_020783</name>
</gene>
<protein>
    <submittedName>
        <fullName evidence="1">Uncharacterized protein</fullName>
    </submittedName>
</protein>
<proteinExistence type="predicted"/>
<accession>A0AB34JYF1</accession>
<reference evidence="1 2" key="1">
    <citation type="journal article" date="2024" name="Science">
        <title>Giant polyketide synthase enzymes in the biosynthesis of giant marine polyether toxins.</title>
        <authorList>
            <person name="Fallon T.R."/>
            <person name="Shende V.V."/>
            <person name="Wierzbicki I.H."/>
            <person name="Pendleton A.L."/>
            <person name="Watervoot N.F."/>
            <person name="Auber R.P."/>
            <person name="Gonzalez D.J."/>
            <person name="Wisecaver J.H."/>
            <person name="Moore B.S."/>
        </authorList>
    </citation>
    <scope>NUCLEOTIDE SEQUENCE [LARGE SCALE GENOMIC DNA]</scope>
    <source>
        <strain evidence="1 2">12B1</strain>
    </source>
</reference>
<evidence type="ECO:0000313" key="1">
    <source>
        <dbReference type="EMBL" id="KAL1525957.1"/>
    </source>
</evidence>
<name>A0AB34JYF1_PRYPA</name>
<organism evidence="1 2">
    <name type="scientific">Prymnesium parvum</name>
    <name type="common">Toxic golden alga</name>
    <dbReference type="NCBI Taxonomy" id="97485"/>
    <lineage>
        <taxon>Eukaryota</taxon>
        <taxon>Haptista</taxon>
        <taxon>Haptophyta</taxon>
        <taxon>Prymnesiophyceae</taxon>
        <taxon>Prymnesiales</taxon>
        <taxon>Prymnesiaceae</taxon>
        <taxon>Prymnesium</taxon>
    </lineage>
</organism>
<dbReference type="Proteomes" id="UP001515480">
    <property type="component" value="Unassembled WGS sequence"/>
</dbReference>